<keyword evidence="1" id="KW-0534">Nitrate assimilation</keyword>
<comment type="caution">
    <text evidence="3">The sequence shown here is derived from an EMBL/GenBank/DDBJ whole genome shotgun (WGS) entry which is preliminary data.</text>
</comment>
<evidence type="ECO:0000313" key="3">
    <source>
        <dbReference type="EMBL" id="MBE9375700.1"/>
    </source>
</evidence>
<evidence type="ECO:0000256" key="2">
    <source>
        <dbReference type="SAM" id="MobiDB-lite"/>
    </source>
</evidence>
<dbReference type="AlphaFoldDB" id="A0A929BC82"/>
<evidence type="ECO:0000256" key="1">
    <source>
        <dbReference type="ARBA" id="ARBA00023063"/>
    </source>
</evidence>
<gene>
    <name evidence="3" type="primary">narJ</name>
    <name evidence="3" type="ORF">IQ251_14700</name>
</gene>
<dbReference type="GO" id="GO:0051082">
    <property type="term" value="F:unfolded protein binding"/>
    <property type="evidence" value="ECO:0007669"/>
    <property type="project" value="InterPro"/>
</dbReference>
<evidence type="ECO:0000313" key="4">
    <source>
        <dbReference type="Proteomes" id="UP000598360"/>
    </source>
</evidence>
<dbReference type="Proteomes" id="UP000598360">
    <property type="component" value="Unassembled WGS sequence"/>
</dbReference>
<name>A0A929BC82_9PSEU</name>
<dbReference type="NCBIfam" id="TIGR00684">
    <property type="entry name" value="narJ"/>
    <property type="match status" value="1"/>
</dbReference>
<proteinExistence type="predicted"/>
<dbReference type="InterPro" id="IPR003765">
    <property type="entry name" value="NO3_reductase_chaperone_NarJ"/>
</dbReference>
<feature type="region of interest" description="Disordered" evidence="2">
    <location>
        <begin position="205"/>
        <end position="232"/>
    </location>
</feature>
<dbReference type="InterPro" id="IPR036411">
    <property type="entry name" value="TorD-like_sf"/>
</dbReference>
<dbReference type="EMBL" id="JADEYC010000023">
    <property type="protein sequence ID" value="MBE9375700.1"/>
    <property type="molecule type" value="Genomic_DNA"/>
</dbReference>
<dbReference type="Gene3D" id="1.10.3480.10">
    <property type="entry name" value="TorD-like"/>
    <property type="match status" value="1"/>
</dbReference>
<organism evidence="3 4">
    <name type="scientific">Saccharopolyspora montiporae</name>
    <dbReference type="NCBI Taxonomy" id="2781240"/>
    <lineage>
        <taxon>Bacteria</taxon>
        <taxon>Bacillati</taxon>
        <taxon>Actinomycetota</taxon>
        <taxon>Actinomycetes</taxon>
        <taxon>Pseudonocardiales</taxon>
        <taxon>Pseudonocardiaceae</taxon>
        <taxon>Saccharopolyspora</taxon>
    </lineage>
</organism>
<dbReference type="PANTHER" id="PTHR43680:SF2">
    <property type="entry name" value="NITRATE REDUCTASE MOLYBDENUM COFACTOR ASSEMBLY CHAPERONE NARJ"/>
    <property type="match status" value="1"/>
</dbReference>
<reference evidence="3" key="1">
    <citation type="submission" date="2020-10" db="EMBL/GenBank/DDBJ databases">
        <title>Diversity and distribution of actinomycetes associated with coral in the coast of Hainan.</title>
        <authorList>
            <person name="Li F."/>
        </authorList>
    </citation>
    <scope>NUCLEOTIDE SEQUENCE</scope>
    <source>
        <strain evidence="3">HNM0983</strain>
    </source>
</reference>
<dbReference type="GO" id="GO:0051131">
    <property type="term" value="P:chaperone-mediated protein complex assembly"/>
    <property type="evidence" value="ECO:0007669"/>
    <property type="project" value="InterPro"/>
</dbReference>
<dbReference type="GO" id="GO:0016530">
    <property type="term" value="F:metallochaperone activity"/>
    <property type="evidence" value="ECO:0007669"/>
    <property type="project" value="TreeGrafter"/>
</dbReference>
<dbReference type="Pfam" id="PF02613">
    <property type="entry name" value="Nitrate_red_del"/>
    <property type="match status" value="1"/>
</dbReference>
<accession>A0A929BC82</accession>
<dbReference type="SUPFAM" id="SSF89155">
    <property type="entry name" value="TorD-like"/>
    <property type="match status" value="1"/>
</dbReference>
<dbReference type="PANTHER" id="PTHR43680">
    <property type="entry name" value="NITRATE REDUCTASE MOLYBDENUM COFACTOR ASSEMBLY CHAPERONE"/>
    <property type="match status" value="1"/>
</dbReference>
<dbReference type="GO" id="GO:0042128">
    <property type="term" value="P:nitrate assimilation"/>
    <property type="evidence" value="ECO:0007669"/>
    <property type="project" value="UniProtKB-KW"/>
</dbReference>
<keyword evidence="4" id="KW-1185">Reference proteome</keyword>
<protein>
    <submittedName>
        <fullName evidence="3">Nitrate reductase molybdenum cofactor assembly chaperone</fullName>
    </submittedName>
</protein>
<dbReference type="InterPro" id="IPR020945">
    <property type="entry name" value="DMSO/NO3_reduct_chaperone"/>
</dbReference>
<sequence>MGRPRHAGRAVPGTARRHRVSTDRDIALTHRIAALLLDYPDAALRERLPQLSAAAAELPDRLGAGPRAVAERLAATDPLVAQQHYVATFDLRRRCCPYLSYWTAGDTRNRGRALLEFQHVYREAGIEPPESELPDHLAVVLEFAATADQRRGTALLINHHAALELLASALRDQGTDYARIVEAVLATLPAPTAETLRRARSIAAAGPAQESVGLDGAPPYGGAASDEVGARR</sequence>